<dbReference type="Gene3D" id="1.10.630.10">
    <property type="entry name" value="Cytochrome P450"/>
    <property type="match status" value="1"/>
</dbReference>
<keyword evidence="10 13" id="KW-0408">Iron</keyword>
<dbReference type="PRINTS" id="PR00463">
    <property type="entry name" value="EP450I"/>
</dbReference>
<evidence type="ECO:0000256" key="12">
    <source>
        <dbReference type="ARBA" id="ARBA00023136"/>
    </source>
</evidence>
<dbReference type="PROSITE" id="PS00086">
    <property type="entry name" value="CYTOCHROME_P450"/>
    <property type="match status" value="1"/>
</dbReference>
<evidence type="ECO:0000256" key="2">
    <source>
        <dbReference type="ARBA" id="ARBA00004370"/>
    </source>
</evidence>
<dbReference type="SUPFAM" id="SSF48264">
    <property type="entry name" value="Cytochrome P450"/>
    <property type="match status" value="1"/>
</dbReference>
<evidence type="ECO:0000313" key="15">
    <source>
        <dbReference type="EMBL" id="PCH38759.1"/>
    </source>
</evidence>
<name>A0A2H3JJ10_WOLCO</name>
<sequence length="543" mass="61427">FILAASIGVAVLLCRLFLRASIRRTSSLPPGPKRLPLVGNVHQLPIHHQHPKLAEWANQYGDMIYLQVFHKPLLVIDSVNAAIELMEKRSAKYSDRPHATRLYANWLSTDSDNISSMGWDGTAGLLPYGDTWRMHIRWFQSFFREKNIPEAYHSMQLCETQRLLAGLLRAPEAFLSHIVRFSSNMVTEIAYGIPPNEEFSKLMSELNAASVEAGAPTATLFDLFPILSHIPSWLPCAGLKHRFTDMNKVMKRLQALTYDLLQRKEVCSQAFFVVSLMEEAAGKQGIRQEVERQAVGAVLQLFAVSNRFPNPQTTSVLTTFMLAMMLHPETFWKARAEIDQVIGNSRLPNFNDRTSLPFLEWVIKETYRHVTFGLNVCVTGIPHRTSNDDIYGTYYIPRGTTVMANIWSMSSHGAELSTHSTLPPTGRCPEIWTYPDPEVFRPERFQEMEKTSAEKADPRRMIFGFGRRICPGRHLADANVWILVASIISVFDIAKAHDPFGNEISPTAKMEPDSHPEPFACEIRDPSSKAMELIRQAENISVT</sequence>
<dbReference type="InterPro" id="IPR001128">
    <property type="entry name" value="Cyt_P450"/>
</dbReference>
<dbReference type="OrthoDB" id="2789670at2759"/>
<protein>
    <submittedName>
        <fullName evidence="15">Cytochrome P450</fullName>
    </submittedName>
</protein>
<dbReference type="EMBL" id="KB467942">
    <property type="protein sequence ID" value="PCH38759.1"/>
    <property type="molecule type" value="Genomic_DNA"/>
</dbReference>
<gene>
    <name evidence="15" type="ORF">WOLCODRAFT_65845</name>
</gene>
<dbReference type="PANTHER" id="PTHR46300">
    <property type="entry name" value="P450, PUTATIVE (EUROFUNG)-RELATED-RELATED"/>
    <property type="match status" value="1"/>
</dbReference>
<evidence type="ECO:0000313" key="16">
    <source>
        <dbReference type="Proteomes" id="UP000218811"/>
    </source>
</evidence>
<evidence type="ECO:0000256" key="7">
    <source>
        <dbReference type="ARBA" id="ARBA00022723"/>
    </source>
</evidence>
<reference evidence="15 16" key="1">
    <citation type="journal article" date="2012" name="Science">
        <title>The Paleozoic origin of enzymatic lignin decomposition reconstructed from 31 fungal genomes.</title>
        <authorList>
            <person name="Floudas D."/>
            <person name="Binder M."/>
            <person name="Riley R."/>
            <person name="Barry K."/>
            <person name="Blanchette R.A."/>
            <person name="Henrissat B."/>
            <person name="Martinez A.T."/>
            <person name="Otillar R."/>
            <person name="Spatafora J.W."/>
            <person name="Yadav J.S."/>
            <person name="Aerts A."/>
            <person name="Benoit I."/>
            <person name="Boyd A."/>
            <person name="Carlson A."/>
            <person name="Copeland A."/>
            <person name="Coutinho P.M."/>
            <person name="de Vries R.P."/>
            <person name="Ferreira P."/>
            <person name="Findley K."/>
            <person name="Foster B."/>
            <person name="Gaskell J."/>
            <person name="Glotzer D."/>
            <person name="Gorecki P."/>
            <person name="Heitman J."/>
            <person name="Hesse C."/>
            <person name="Hori C."/>
            <person name="Igarashi K."/>
            <person name="Jurgens J.A."/>
            <person name="Kallen N."/>
            <person name="Kersten P."/>
            <person name="Kohler A."/>
            <person name="Kuees U."/>
            <person name="Kumar T.K.A."/>
            <person name="Kuo A."/>
            <person name="LaButti K."/>
            <person name="Larrondo L.F."/>
            <person name="Lindquist E."/>
            <person name="Ling A."/>
            <person name="Lombard V."/>
            <person name="Lucas S."/>
            <person name="Lundell T."/>
            <person name="Martin R."/>
            <person name="McLaughlin D.J."/>
            <person name="Morgenstern I."/>
            <person name="Morin E."/>
            <person name="Murat C."/>
            <person name="Nagy L.G."/>
            <person name="Nolan M."/>
            <person name="Ohm R.A."/>
            <person name="Patyshakuliyeva A."/>
            <person name="Rokas A."/>
            <person name="Ruiz-Duenas F.J."/>
            <person name="Sabat G."/>
            <person name="Salamov A."/>
            <person name="Samejima M."/>
            <person name="Schmutz J."/>
            <person name="Slot J.C."/>
            <person name="St John F."/>
            <person name="Stenlid J."/>
            <person name="Sun H."/>
            <person name="Sun S."/>
            <person name="Syed K."/>
            <person name="Tsang A."/>
            <person name="Wiebenga A."/>
            <person name="Young D."/>
            <person name="Pisabarro A."/>
            <person name="Eastwood D.C."/>
            <person name="Martin F."/>
            <person name="Cullen D."/>
            <person name="Grigoriev I.V."/>
            <person name="Hibbett D.S."/>
        </authorList>
    </citation>
    <scope>NUCLEOTIDE SEQUENCE [LARGE SCALE GENOMIC DNA]</scope>
    <source>
        <strain evidence="15 16">MD-104</strain>
    </source>
</reference>
<organism evidence="15 16">
    <name type="scientific">Wolfiporia cocos (strain MD-104)</name>
    <name type="common">Brown rot fungus</name>
    <dbReference type="NCBI Taxonomy" id="742152"/>
    <lineage>
        <taxon>Eukaryota</taxon>
        <taxon>Fungi</taxon>
        <taxon>Dikarya</taxon>
        <taxon>Basidiomycota</taxon>
        <taxon>Agaricomycotina</taxon>
        <taxon>Agaricomycetes</taxon>
        <taxon>Polyporales</taxon>
        <taxon>Phaeolaceae</taxon>
        <taxon>Wolfiporia</taxon>
    </lineage>
</organism>
<evidence type="ECO:0000256" key="3">
    <source>
        <dbReference type="ARBA" id="ARBA00005179"/>
    </source>
</evidence>
<dbReference type="GO" id="GO:0004497">
    <property type="term" value="F:monooxygenase activity"/>
    <property type="evidence" value="ECO:0007669"/>
    <property type="project" value="UniProtKB-KW"/>
</dbReference>
<evidence type="ECO:0000256" key="13">
    <source>
        <dbReference type="PIRSR" id="PIRSR602401-1"/>
    </source>
</evidence>
<comment type="subcellular location">
    <subcellularLocation>
        <location evidence="2">Membrane</location>
    </subcellularLocation>
</comment>
<dbReference type="InterPro" id="IPR002401">
    <property type="entry name" value="Cyt_P450_E_grp-I"/>
</dbReference>
<dbReference type="GO" id="GO:0016705">
    <property type="term" value="F:oxidoreductase activity, acting on paired donors, with incorporation or reduction of molecular oxygen"/>
    <property type="evidence" value="ECO:0007669"/>
    <property type="project" value="InterPro"/>
</dbReference>
<dbReference type="Proteomes" id="UP000218811">
    <property type="component" value="Unassembled WGS sequence"/>
</dbReference>
<evidence type="ECO:0000256" key="5">
    <source>
        <dbReference type="ARBA" id="ARBA00022617"/>
    </source>
</evidence>
<dbReference type="InterPro" id="IPR036396">
    <property type="entry name" value="Cyt_P450_sf"/>
</dbReference>
<keyword evidence="5 13" id="KW-0349">Heme</keyword>
<evidence type="ECO:0000256" key="9">
    <source>
        <dbReference type="ARBA" id="ARBA00023002"/>
    </source>
</evidence>
<dbReference type="OMA" id="QWAMLYM"/>
<keyword evidence="11 14" id="KW-0503">Monooxygenase</keyword>
<evidence type="ECO:0000256" key="8">
    <source>
        <dbReference type="ARBA" id="ARBA00022989"/>
    </source>
</evidence>
<evidence type="ECO:0000256" key="10">
    <source>
        <dbReference type="ARBA" id="ARBA00023004"/>
    </source>
</evidence>
<evidence type="ECO:0000256" key="4">
    <source>
        <dbReference type="ARBA" id="ARBA00010617"/>
    </source>
</evidence>
<accession>A0A2H3JJ10</accession>
<comment type="pathway">
    <text evidence="3">Secondary metabolite biosynthesis.</text>
</comment>
<proteinExistence type="inferred from homology"/>
<dbReference type="Pfam" id="PF00067">
    <property type="entry name" value="p450"/>
    <property type="match status" value="1"/>
</dbReference>
<evidence type="ECO:0000256" key="6">
    <source>
        <dbReference type="ARBA" id="ARBA00022692"/>
    </source>
</evidence>
<comment type="similarity">
    <text evidence="4 14">Belongs to the cytochrome P450 family.</text>
</comment>
<dbReference type="CDD" id="cd11065">
    <property type="entry name" value="CYP64-like"/>
    <property type="match status" value="1"/>
</dbReference>
<feature type="non-terminal residue" evidence="15">
    <location>
        <position position="1"/>
    </location>
</feature>
<keyword evidence="8" id="KW-1133">Transmembrane helix</keyword>
<dbReference type="STRING" id="742152.A0A2H3JJ10"/>
<feature type="binding site" description="axial binding residue" evidence="13">
    <location>
        <position position="470"/>
    </location>
    <ligand>
        <name>heme</name>
        <dbReference type="ChEBI" id="CHEBI:30413"/>
    </ligand>
    <ligandPart>
        <name>Fe</name>
        <dbReference type="ChEBI" id="CHEBI:18248"/>
    </ligandPart>
</feature>
<keyword evidence="12" id="KW-0472">Membrane</keyword>
<keyword evidence="9 14" id="KW-0560">Oxidoreductase</keyword>
<evidence type="ECO:0000256" key="11">
    <source>
        <dbReference type="ARBA" id="ARBA00023033"/>
    </source>
</evidence>
<evidence type="ECO:0000256" key="1">
    <source>
        <dbReference type="ARBA" id="ARBA00001971"/>
    </source>
</evidence>
<keyword evidence="7 13" id="KW-0479">Metal-binding</keyword>
<dbReference type="InterPro" id="IPR050364">
    <property type="entry name" value="Cytochrome_P450_fung"/>
</dbReference>
<dbReference type="PRINTS" id="PR00385">
    <property type="entry name" value="P450"/>
</dbReference>
<dbReference type="AlphaFoldDB" id="A0A2H3JJ10"/>
<dbReference type="GO" id="GO:0005506">
    <property type="term" value="F:iron ion binding"/>
    <property type="evidence" value="ECO:0007669"/>
    <property type="project" value="InterPro"/>
</dbReference>
<keyword evidence="16" id="KW-1185">Reference proteome</keyword>
<keyword evidence="6" id="KW-0812">Transmembrane</keyword>
<dbReference type="GO" id="GO:0020037">
    <property type="term" value="F:heme binding"/>
    <property type="evidence" value="ECO:0007669"/>
    <property type="project" value="InterPro"/>
</dbReference>
<dbReference type="InterPro" id="IPR017972">
    <property type="entry name" value="Cyt_P450_CS"/>
</dbReference>
<comment type="cofactor">
    <cofactor evidence="1 13">
        <name>heme</name>
        <dbReference type="ChEBI" id="CHEBI:30413"/>
    </cofactor>
</comment>
<dbReference type="GO" id="GO:0016020">
    <property type="term" value="C:membrane"/>
    <property type="evidence" value="ECO:0007669"/>
    <property type="project" value="UniProtKB-SubCell"/>
</dbReference>
<evidence type="ECO:0000256" key="14">
    <source>
        <dbReference type="RuleBase" id="RU000461"/>
    </source>
</evidence>
<dbReference type="PANTHER" id="PTHR46300:SF5">
    <property type="entry name" value="CYTOCHROME P450"/>
    <property type="match status" value="1"/>
</dbReference>